<feature type="domain" description="Copper amine oxidase-like N-terminal" evidence="1">
    <location>
        <begin position="55"/>
        <end position="158"/>
    </location>
</feature>
<protein>
    <submittedName>
        <fullName evidence="2">Copper amine oxidase N-terminal domain-containing protein</fullName>
    </submittedName>
</protein>
<dbReference type="SUPFAM" id="SSF55383">
    <property type="entry name" value="Copper amine oxidase, domain N"/>
    <property type="match status" value="2"/>
</dbReference>
<dbReference type="InterPro" id="IPR012854">
    <property type="entry name" value="Cu_amine_oxidase-like_N"/>
</dbReference>
<evidence type="ECO:0000313" key="3">
    <source>
        <dbReference type="Proteomes" id="UP000269097"/>
    </source>
</evidence>
<reference evidence="2 3" key="1">
    <citation type="submission" date="2018-10" db="EMBL/GenBank/DDBJ databases">
        <title>Genome Sequence of Cohnella sp.</title>
        <authorList>
            <person name="Srinivasan S."/>
            <person name="Kim M.K."/>
        </authorList>
    </citation>
    <scope>NUCLEOTIDE SEQUENCE [LARGE SCALE GENOMIC DNA]</scope>
    <source>
        <strain evidence="2 3">18JY8-7</strain>
    </source>
</reference>
<dbReference type="Proteomes" id="UP000269097">
    <property type="component" value="Chromosome"/>
</dbReference>
<gene>
    <name evidence="2" type="ORF">EAV92_21920</name>
</gene>
<keyword evidence="3" id="KW-1185">Reference proteome</keyword>
<accession>A0A3G3K3D9</accession>
<dbReference type="EMBL" id="CP033433">
    <property type="protein sequence ID" value="AYQ74978.1"/>
    <property type="molecule type" value="Genomic_DNA"/>
</dbReference>
<dbReference type="Gene3D" id="3.30.457.10">
    <property type="entry name" value="Copper amine oxidase-like, N-terminal domain"/>
    <property type="match status" value="1"/>
</dbReference>
<dbReference type="AlphaFoldDB" id="A0A3G3K3D9"/>
<sequence length="419" mass="46122">MLSYGRCTQRRHSMKIGSVSMKRLSAIFITLMLVFAFAGQVSAAAPQEKQVHILLNGKELAFPSAPKIIENKTYVEYRSLLEQLGYEVEYAADSKTIQAQSAMHQIEMTVGADVAFVDGKTVPISGQLRIVGDGVWVGLRFVAELSGMEIKWNAKTYEAALVDNGPTPEQQAAVFKILDKMLLVEAASDPEGALKLFSEDSPLRAAGLGEELKKQMEKVKVRTTIVNKRIESYSATEAVLVTVEDSAKVSGGFYPEYRSQTRYTLHPGSDGEWLLYTLEPLGIEYTNVPALFDQAVTVPDAVKSDIGKLLDDQLKATQTENIEAYLATMTFKSDAEKEAFKGQLQQIFSAADSSPAVEKWIVVEYNGTDKATILWSLVSDVKVGTQAVKTKVVLANELEKVNGKWLFNSNQTQLSAKQL</sequence>
<dbReference type="Pfam" id="PF07833">
    <property type="entry name" value="Cu_amine_oxidN1"/>
    <property type="match status" value="1"/>
</dbReference>
<evidence type="ECO:0000313" key="2">
    <source>
        <dbReference type="EMBL" id="AYQ74978.1"/>
    </source>
</evidence>
<name>A0A3G3K3D9_9BACL</name>
<proteinExistence type="predicted"/>
<organism evidence="2 3">
    <name type="scientific">Cohnella candidum</name>
    <dbReference type="NCBI Taxonomy" id="2674991"/>
    <lineage>
        <taxon>Bacteria</taxon>
        <taxon>Bacillati</taxon>
        <taxon>Bacillota</taxon>
        <taxon>Bacilli</taxon>
        <taxon>Bacillales</taxon>
        <taxon>Paenibacillaceae</taxon>
        <taxon>Cohnella</taxon>
    </lineage>
</organism>
<dbReference type="InterPro" id="IPR036582">
    <property type="entry name" value="Mao_N_sf"/>
</dbReference>
<dbReference type="KEGG" id="coh:EAV92_21920"/>
<evidence type="ECO:0000259" key="1">
    <source>
        <dbReference type="Pfam" id="PF07833"/>
    </source>
</evidence>